<dbReference type="EMBL" id="MDBP01000067">
    <property type="protein sequence ID" value="PMP10927.1"/>
    <property type="molecule type" value="Genomic_DNA"/>
</dbReference>
<dbReference type="InterPro" id="IPR043733">
    <property type="entry name" value="DUF5677"/>
</dbReference>
<evidence type="ECO:0000313" key="2">
    <source>
        <dbReference type="EMBL" id="TKG34284.1"/>
    </source>
</evidence>
<dbReference type="Proteomes" id="UP000235579">
    <property type="component" value="Unassembled WGS sequence"/>
</dbReference>
<dbReference type="AlphaFoldDB" id="A0A2N7NDL2"/>
<reference evidence="1" key="2">
    <citation type="submission" date="2016-07" db="EMBL/GenBank/DDBJ databases">
        <authorList>
            <person name="Wan K."/>
            <person name="Booth B."/>
            <person name="Spirohn K."/>
            <person name="Hao T."/>
            <person name="Hu Y."/>
            <person name="Calderwood M."/>
            <person name="Hill D."/>
            <person name="Mohr S."/>
            <person name="Vidal M."/>
            <person name="Celniker S."/>
            <person name="Perrimon N."/>
        </authorList>
    </citation>
    <scope>NUCLEOTIDE SEQUENCE</scope>
    <source>
        <strain evidence="1">10N.222.48.A2</strain>
    </source>
</reference>
<dbReference type="Proteomes" id="UP000308018">
    <property type="component" value="Unassembled WGS sequence"/>
</dbReference>
<comment type="caution">
    <text evidence="1">The sequence shown here is derived from an EMBL/GenBank/DDBJ whole genome shotgun (WGS) entry which is preliminary data.</text>
</comment>
<organism evidence="1 3">
    <name type="scientific">Vibrio tasmaniensis</name>
    <dbReference type="NCBI Taxonomy" id="212663"/>
    <lineage>
        <taxon>Bacteria</taxon>
        <taxon>Pseudomonadati</taxon>
        <taxon>Pseudomonadota</taxon>
        <taxon>Gammaproteobacteria</taxon>
        <taxon>Vibrionales</taxon>
        <taxon>Vibrionaceae</taxon>
        <taxon>Vibrio</taxon>
    </lineage>
</organism>
<evidence type="ECO:0000313" key="3">
    <source>
        <dbReference type="Proteomes" id="UP000235579"/>
    </source>
</evidence>
<accession>A0A2N7NDL2</accession>
<gene>
    <name evidence="1" type="ORF">BCS92_21990</name>
    <name evidence="2" type="ORF">FC057_09780</name>
</gene>
<reference evidence="2 4" key="4">
    <citation type="submission" date="2019-04" db="EMBL/GenBank/DDBJ databases">
        <title>A reverse ecology approach based on a biological definition of microbial populations.</title>
        <authorList>
            <person name="Arevalo P."/>
            <person name="Vaninsberghe D."/>
            <person name="Elsherbini J."/>
            <person name="Gore J."/>
            <person name="Polz M."/>
        </authorList>
    </citation>
    <scope>NUCLEOTIDE SEQUENCE [LARGE SCALE GENOMIC DNA]</scope>
    <source>
        <strain evidence="2 4">10N.222.45.A8</strain>
    </source>
</reference>
<reference evidence="3" key="1">
    <citation type="submission" date="2016-07" db="EMBL/GenBank/DDBJ databases">
        <title>Nontailed viruses are major unrecognized killers of bacteria in the ocean.</title>
        <authorList>
            <person name="Kauffman K."/>
            <person name="Hussain F."/>
            <person name="Yang J."/>
            <person name="Arevalo P."/>
            <person name="Brown J."/>
            <person name="Cutler M."/>
            <person name="Kelly L."/>
            <person name="Polz M.F."/>
        </authorList>
    </citation>
    <scope>NUCLEOTIDE SEQUENCE [LARGE SCALE GENOMIC DNA]</scope>
    <source>
        <strain evidence="3">10N.222.48.A2</strain>
    </source>
</reference>
<proteinExistence type="predicted"/>
<name>A0A2N7NDL2_9VIBR</name>
<dbReference type="Pfam" id="PF18928">
    <property type="entry name" value="DUF5677"/>
    <property type="match status" value="1"/>
</dbReference>
<sequence length="497" mass="57696">MANKKKNKGKLDSHQKKGSSLIAPFNQIPNRNSMSWVNDRLPCMLWAGLLINGLSRDNALEVFREIGTKLGLEHKGIDEGEKKMPRIGLYGLSIIDKTLKNEFFNVLSLHPESKSALRPLLLLDCLPMREKWLEFCGEVDVKKEDWKVLAQTTALLLDHQSQEATDCRWAYLLPSVNSGMLVLQNEEQYKEFQEYPYYQDQRKVRPFIRSTEMSISNTVLENDSYKTDKEIYSRAFWAECKNKTDCFISSPAKYEASFNITKTLESIESCWGELSQHFVETDTFTHVQAKRDASFGFCFYALTISREGLLSSGIMVTSKFSLRVLAELYITFSYLVATNDKKMWDVYRTYGSSQAKLTFIKLEEVLEDKPEYLKKSQIESLANEDIYMDFQDIELGNWAKIDLRKMSIIGKCKDIYDAYYSWPSTYAHGQWCAVRDTVFTTCLNPLHRLHRVPLPRPKYEDHAEKDLVKLTNMTLDLLNKIYPTFEHRLLLVRDETC</sequence>
<evidence type="ECO:0000313" key="4">
    <source>
        <dbReference type="Proteomes" id="UP000308018"/>
    </source>
</evidence>
<dbReference type="EMBL" id="SYVV01000011">
    <property type="protein sequence ID" value="TKG34284.1"/>
    <property type="molecule type" value="Genomic_DNA"/>
</dbReference>
<dbReference type="RefSeq" id="WP_009845953.1">
    <property type="nucleotide sequence ID" value="NZ_MDBP01000067.1"/>
</dbReference>
<protein>
    <submittedName>
        <fullName evidence="1">Uncharacterized protein</fullName>
    </submittedName>
</protein>
<evidence type="ECO:0000313" key="1">
    <source>
        <dbReference type="EMBL" id="PMP10927.1"/>
    </source>
</evidence>
<reference evidence="1" key="3">
    <citation type="journal article" date="2018" name="Nature">
        <title>A major lineage of non-tailed dsDNA viruses as unrecognized killers of marine bacteria.</title>
        <authorList>
            <person name="Kauffman K.M."/>
            <person name="Hussain F.A."/>
            <person name="Yang J."/>
            <person name="Arevalo P."/>
            <person name="Brown J.M."/>
            <person name="Chang W.K."/>
            <person name="VanInsberghe D."/>
            <person name="Elsherbini J."/>
            <person name="Sharma R.S."/>
            <person name="Cutler M.B."/>
            <person name="Kelly L."/>
            <person name="Polz M.F."/>
        </authorList>
    </citation>
    <scope>NUCLEOTIDE SEQUENCE</scope>
    <source>
        <strain evidence="1">10N.222.48.A2</strain>
    </source>
</reference>